<evidence type="ECO:0000256" key="2">
    <source>
        <dbReference type="ARBA" id="ARBA00023125"/>
    </source>
</evidence>
<comment type="caution">
    <text evidence="6">The sequence shown here is derived from an EMBL/GenBank/DDBJ whole genome shotgun (WGS) entry which is preliminary data.</text>
</comment>
<dbReference type="GO" id="GO:0003700">
    <property type="term" value="F:DNA-binding transcription factor activity"/>
    <property type="evidence" value="ECO:0007669"/>
    <property type="project" value="InterPro"/>
</dbReference>
<protein>
    <submittedName>
        <fullName evidence="6">Helix-turn-helix transcriptional regulator</fullName>
    </submittedName>
</protein>
<keyword evidence="3" id="KW-0804">Transcription</keyword>
<proteinExistence type="predicted"/>
<evidence type="ECO:0000313" key="6">
    <source>
        <dbReference type="EMBL" id="MBO8416778.1"/>
    </source>
</evidence>
<feature type="non-terminal residue" evidence="6">
    <location>
        <position position="1"/>
    </location>
</feature>
<evidence type="ECO:0000259" key="5">
    <source>
        <dbReference type="PROSITE" id="PS01124"/>
    </source>
</evidence>
<dbReference type="SUPFAM" id="SSF46689">
    <property type="entry name" value="Homeodomain-like"/>
    <property type="match status" value="2"/>
</dbReference>
<dbReference type="InterPro" id="IPR018060">
    <property type="entry name" value="HTH_AraC"/>
</dbReference>
<keyword evidence="1" id="KW-0805">Transcription regulation</keyword>
<evidence type="ECO:0000256" key="3">
    <source>
        <dbReference type="ARBA" id="ARBA00023163"/>
    </source>
</evidence>
<feature type="compositionally biased region" description="Polar residues" evidence="4">
    <location>
        <begin position="209"/>
        <end position="228"/>
    </location>
</feature>
<dbReference type="Proteomes" id="UP000823631">
    <property type="component" value="Unassembled WGS sequence"/>
</dbReference>
<dbReference type="PRINTS" id="PR00032">
    <property type="entry name" value="HTHARAC"/>
</dbReference>
<organism evidence="6 7">
    <name type="scientific">Candidatus Avisuccinivibrio stercorigallinarum</name>
    <dbReference type="NCBI Taxonomy" id="2840704"/>
    <lineage>
        <taxon>Bacteria</taxon>
        <taxon>Pseudomonadati</taxon>
        <taxon>Pseudomonadota</taxon>
        <taxon>Gammaproteobacteria</taxon>
        <taxon>Aeromonadales</taxon>
        <taxon>Succinivibrionaceae</taxon>
        <taxon>Succinivibrionaceae incertae sedis</taxon>
        <taxon>Candidatus Avisuccinivibrio</taxon>
    </lineage>
</organism>
<dbReference type="InterPro" id="IPR009057">
    <property type="entry name" value="Homeodomain-like_sf"/>
</dbReference>
<evidence type="ECO:0000313" key="7">
    <source>
        <dbReference type="Proteomes" id="UP000823631"/>
    </source>
</evidence>
<dbReference type="AlphaFoldDB" id="A0A9D9DE36"/>
<dbReference type="PROSITE" id="PS01124">
    <property type="entry name" value="HTH_ARAC_FAMILY_2"/>
    <property type="match status" value="1"/>
</dbReference>
<dbReference type="Pfam" id="PF12833">
    <property type="entry name" value="HTH_18"/>
    <property type="match status" value="1"/>
</dbReference>
<name>A0A9D9DE36_9GAMM</name>
<evidence type="ECO:0000256" key="1">
    <source>
        <dbReference type="ARBA" id="ARBA00023015"/>
    </source>
</evidence>
<accession>A0A9D9DE36</accession>
<feature type="region of interest" description="Disordered" evidence="4">
    <location>
        <begin position="192"/>
        <end position="228"/>
    </location>
</feature>
<dbReference type="PANTHER" id="PTHR43280">
    <property type="entry name" value="ARAC-FAMILY TRANSCRIPTIONAL REGULATOR"/>
    <property type="match status" value="1"/>
</dbReference>
<dbReference type="PANTHER" id="PTHR43280:SF2">
    <property type="entry name" value="HTH-TYPE TRANSCRIPTIONAL REGULATOR EXSA"/>
    <property type="match status" value="1"/>
</dbReference>
<dbReference type="GO" id="GO:0043565">
    <property type="term" value="F:sequence-specific DNA binding"/>
    <property type="evidence" value="ECO:0007669"/>
    <property type="project" value="InterPro"/>
</dbReference>
<evidence type="ECO:0000256" key="4">
    <source>
        <dbReference type="SAM" id="MobiDB-lite"/>
    </source>
</evidence>
<dbReference type="EMBL" id="JADINH010000208">
    <property type="protein sequence ID" value="MBO8416778.1"/>
    <property type="molecule type" value="Genomic_DNA"/>
</dbReference>
<reference evidence="6" key="2">
    <citation type="journal article" date="2021" name="PeerJ">
        <title>Extensive microbial diversity within the chicken gut microbiome revealed by metagenomics and culture.</title>
        <authorList>
            <person name="Gilroy R."/>
            <person name="Ravi A."/>
            <person name="Getino M."/>
            <person name="Pursley I."/>
            <person name="Horton D.L."/>
            <person name="Alikhan N.F."/>
            <person name="Baker D."/>
            <person name="Gharbi K."/>
            <person name="Hall N."/>
            <person name="Watson M."/>
            <person name="Adriaenssens E.M."/>
            <person name="Foster-Nyarko E."/>
            <person name="Jarju S."/>
            <person name="Secka A."/>
            <person name="Antonio M."/>
            <person name="Oren A."/>
            <person name="Chaudhuri R.R."/>
            <person name="La Ragione R."/>
            <person name="Hildebrand F."/>
            <person name="Pallen M.J."/>
        </authorList>
    </citation>
    <scope>NUCLEOTIDE SEQUENCE</scope>
    <source>
        <strain evidence="6">17213</strain>
    </source>
</reference>
<feature type="domain" description="HTH araC/xylS-type" evidence="5">
    <location>
        <begin position="101"/>
        <end position="199"/>
    </location>
</feature>
<reference evidence="6" key="1">
    <citation type="submission" date="2020-10" db="EMBL/GenBank/DDBJ databases">
        <authorList>
            <person name="Gilroy R."/>
        </authorList>
    </citation>
    <scope>NUCLEOTIDE SEQUENCE</scope>
    <source>
        <strain evidence="6">17213</strain>
    </source>
</reference>
<keyword evidence="2" id="KW-0238">DNA-binding</keyword>
<sequence>ILHYSYGGQDKRFNRIVVYFREGALPPELFRRICQHHGVFAIENKEERAQLTMLLHALLKEEERTDSMHQLAKQDILELIVILLLRLTASRVEPVNTGKIRKIVRYLNDHYADEINLDDLAAHFFISKYHLCREFKKYTQNTIVEYLNFVRIIHAQRLFMESSDNISEIAQAVGFSSLTHFERVFSKITGQRPNERRREILKNKESSRKSAATATGQSQDEQEVKTCN</sequence>
<gene>
    <name evidence="6" type="ORF">IAB19_10395</name>
</gene>
<dbReference type="SMART" id="SM00342">
    <property type="entry name" value="HTH_ARAC"/>
    <property type="match status" value="1"/>
</dbReference>
<feature type="compositionally biased region" description="Basic and acidic residues" evidence="4">
    <location>
        <begin position="193"/>
        <end position="208"/>
    </location>
</feature>
<dbReference type="Gene3D" id="1.10.10.60">
    <property type="entry name" value="Homeodomain-like"/>
    <property type="match status" value="2"/>
</dbReference>
<dbReference type="InterPro" id="IPR020449">
    <property type="entry name" value="Tscrpt_reg_AraC-type_HTH"/>
</dbReference>